<accession>A0A8H4QYS0</accession>
<evidence type="ECO:0000256" key="1">
    <source>
        <dbReference type="SAM" id="Coils"/>
    </source>
</evidence>
<feature type="region of interest" description="Disordered" evidence="2">
    <location>
        <begin position="320"/>
        <end position="372"/>
    </location>
</feature>
<keyword evidence="1" id="KW-0175">Coiled coil</keyword>
<evidence type="ECO:0000256" key="2">
    <source>
        <dbReference type="SAM" id="MobiDB-lite"/>
    </source>
</evidence>
<feature type="compositionally biased region" description="Polar residues" evidence="2">
    <location>
        <begin position="344"/>
        <end position="359"/>
    </location>
</feature>
<feature type="compositionally biased region" description="Polar residues" evidence="2">
    <location>
        <begin position="482"/>
        <end position="494"/>
    </location>
</feature>
<protein>
    <submittedName>
        <fullName evidence="3">Uncharacterized protein</fullName>
    </submittedName>
</protein>
<feature type="coiled-coil region" evidence="1">
    <location>
        <begin position="16"/>
        <end position="66"/>
    </location>
</feature>
<keyword evidence="4" id="KW-1185">Reference proteome</keyword>
<feature type="region of interest" description="Disordered" evidence="2">
    <location>
        <begin position="399"/>
        <end position="540"/>
    </location>
</feature>
<feature type="region of interest" description="Disordered" evidence="2">
    <location>
        <begin position="189"/>
        <end position="270"/>
    </location>
</feature>
<name>A0A8H4QYS0_9AGAR</name>
<feature type="compositionally biased region" description="Polar residues" evidence="2">
    <location>
        <begin position="258"/>
        <end position="270"/>
    </location>
</feature>
<organism evidence="3 4">
    <name type="scientific">Agrocybe pediades</name>
    <dbReference type="NCBI Taxonomy" id="84607"/>
    <lineage>
        <taxon>Eukaryota</taxon>
        <taxon>Fungi</taxon>
        <taxon>Dikarya</taxon>
        <taxon>Basidiomycota</taxon>
        <taxon>Agaricomycotina</taxon>
        <taxon>Agaricomycetes</taxon>
        <taxon>Agaricomycetidae</taxon>
        <taxon>Agaricales</taxon>
        <taxon>Agaricineae</taxon>
        <taxon>Strophariaceae</taxon>
        <taxon>Agrocybe</taxon>
    </lineage>
</organism>
<evidence type="ECO:0000313" key="3">
    <source>
        <dbReference type="EMBL" id="KAF4618742.1"/>
    </source>
</evidence>
<dbReference type="AlphaFoldDB" id="A0A8H4QYS0"/>
<dbReference type="EMBL" id="JAACJL010000017">
    <property type="protein sequence ID" value="KAF4618742.1"/>
    <property type="molecule type" value="Genomic_DNA"/>
</dbReference>
<gene>
    <name evidence="3" type="ORF">D9613_009898</name>
</gene>
<feature type="compositionally biased region" description="Pro residues" evidence="2">
    <location>
        <begin position="417"/>
        <end position="435"/>
    </location>
</feature>
<sequence length="540" mass="59421">MESRPSDRQLVRIARRQEVEKHLKQVAALLSAVESETKLNEDDKEMERLKEEVVKHQREAEGLLERLSQAETFLERVLKPGQHAGSIDKLQKGLLNYDKEDCLEIAKPYKRSGQAPTLPRFANVNALQPIEESSFVTKDLRIHDENRSTMTKRRQDHQKDFDVHKGPAGDIIQVGSGVSPILPPIGKSIFPSKSDKTNTVNQEKSTPFVGETKHEGGSRSPTSPTLKRIQESIFTSKSDTTKTVKHMKSSPAIGGSGSKQPTSTTGAGNNLTIPSNYQALHGSFVDLQSSYAESIKDDAGCFSGLLPGSKVALKKETLHITPSSPGTDQEELTGASSPALGDIGQQSSVADGSSNTDTPKWTPGGPIVSKESMDLMDREWLEKNGDAMAETKARFLREASSSYQSYAPVRQEYDIYNPPPREPTPTMDPPSLPPPPRRRRQLAPIVTESEPKEETKEEEGSETVVRHRKKGKSKTRSPRSVKGNTSPRTPSEVTENVFGAPESGEDSNSWPKQGLLQIQGRDADDPLAQWNRGRESFEAA</sequence>
<feature type="compositionally biased region" description="Basic residues" evidence="2">
    <location>
        <begin position="466"/>
        <end position="479"/>
    </location>
</feature>
<comment type="caution">
    <text evidence="3">The sequence shown here is derived from an EMBL/GenBank/DDBJ whole genome shotgun (WGS) entry which is preliminary data.</text>
</comment>
<evidence type="ECO:0000313" key="4">
    <source>
        <dbReference type="Proteomes" id="UP000521872"/>
    </source>
</evidence>
<proteinExistence type="predicted"/>
<dbReference type="Proteomes" id="UP000521872">
    <property type="component" value="Unassembled WGS sequence"/>
</dbReference>
<reference evidence="3 4" key="1">
    <citation type="submission" date="2019-12" db="EMBL/GenBank/DDBJ databases">
        <authorList>
            <person name="Floudas D."/>
            <person name="Bentzer J."/>
            <person name="Ahren D."/>
            <person name="Johansson T."/>
            <person name="Persson P."/>
            <person name="Tunlid A."/>
        </authorList>
    </citation>
    <scope>NUCLEOTIDE SEQUENCE [LARGE SCALE GENOMIC DNA]</scope>
    <source>
        <strain evidence="3 4">CBS 102.39</strain>
    </source>
</reference>